<organism evidence="3 5">
    <name type="scientific">Enterococcus silesiacus</name>
    <dbReference type="NCBI Taxonomy" id="332949"/>
    <lineage>
        <taxon>Bacteria</taxon>
        <taxon>Bacillati</taxon>
        <taxon>Bacillota</taxon>
        <taxon>Bacilli</taxon>
        <taxon>Lactobacillales</taxon>
        <taxon>Enterococcaceae</taxon>
        <taxon>Enterococcus</taxon>
    </lineage>
</organism>
<keyword evidence="4" id="KW-1185">Reference proteome</keyword>
<dbReference type="OrthoDB" id="6382410at2"/>
<dbReference type="CDD" id="cd04301">
    <property type="entry name" value="NAT_SF"/>
    <property type="match status" value="1"/>
</dbReference>
<protein>
    <recommendedName>
        <fullName evidence="1">N-acetyltransferase domain-containing protein</fullName>
    </recommendedName>
</protein>
<dbReference type="Gene3D" id="3.40.630.30">
    <property type="match status" value="1"/>
</dbReference>
<dbReference type="KEGG" id="ess:ATZ33_09585"/>
<gene>
    <name evidence="2" type="ORF">ATZ33_09585</name>
    <name evidence="3" type="ORF">RV15_GL002860</name>
</gene>
<dbReference type="Pfam" id="PF00583">
    <property type="entry name" value="Acetyltransf_1"/>
    <property type="match status" value="1"/>
</dbReference>
<evidence type="ECO:0000313" key="5">
    <source>
        <dbReference type="Proteomes" id="UP000183039"/>
    </source>
</evidence>
<dbReference type="SUPFAM" id="SSF55729">
    <property type="entry name" value="Acyl-CoA N-acyltransferases (Nat)"/>
    <property type="match status" value="1"/>
</dbReference>
<dbReference type="PROSITE" id="PS51186">
    <property type="entry name" value="GNAT"/>
    <property type="match status" value="1"/>
</dbReference>
<name>A0A0S3KBH5_9ENTE</name>
<reference evidence="3 5" key="1">
    <citation type="submission" date="2014-12" db="EMBL/GenBank/DDBJ databases">
        <title>Draft genome sequences of 29 type strains of Enterococci.</title>
        <authorList>
            <person name="Zhong Z."/>
            <person name="Sun Z."/>
            <person name="Liu W."/>
            <person name="Zhang W."/>
            <person name="Zhang H."/>
        </authorList>
    </citation>
    <scope>NUCLEOTIDE SEQUENCE [LARGE SCALE GENOMIC DNA]</scope>
    <source>
        <strain evidence="3 5">DSM 22801</strain>
    </source>
</reference>
<dbReference type="EMBL" id="CP013614">
    <property type="protein sequence ID" value="ALS01612.1"/>
    <property type="molecule type" value="Genomic_DNA"/>
</dbReference>
<evidence type="ECO:0000313" key="3">
    <source>
        <dbReference type="EMBL" id="OJG85017.1"/>
    </source>
</evidence>
<accession>A0A0S3KBH5</accession>
<dbReference type="InterPro" id="IPR000182">
    <property type="entry name" value="GNAT_dom"/>
</dbReference>
<dbReference type="EMBL" id="JXLC01000041">
    <property type="protein sequence ID" value="OJG85017.1"/>
    <property type="molecule type" value="Genomic_DNA"/>
</dbReference>
<dbReference type="Proteomes" id="UP000183039">
    <property type="component" value="Unassembled WGS sequence"/>
</dbReference>
<reference evidence="2 4" key="2">
    <citation type="submission" date="2015-12" db="EMBL/GenBank/DDBJ databases">
        <authorList>
            <person name="Lauer A."/>
            <person name="Humrighouse B."/>
            <person name="Loparev V."/>
            <person name="Shewmaker P.L."/>
            <person name="Whitney A.M."/>
            <person name="McLaughlin R.W."/>
        </authorList>
    </citation>
    <scope>NUCLEOTIDE SEQUENCE [LARGE SCALE GENOMIC DNA]</scope>
    <source>
        <strain evidence="2 4">LMG 23085</strain>
    </source>
</reference>
<sequence>MSLKQAAIKDAATAMSLLKESAEWLKETGSDQWSDVLKGEDKHGLAQAVEKGEVFFFYNRKKQLAGMVAAWKTPTEWDRLLWQEIGTHQESCYLHRVIIRPEYRRKGYGKELLAELKQKFRGQVTELRLDCLGSNQKLIDFYRRNGFINVGNAKDFNGTKFELFSFILI</sequence>
<dbReference type="PANTHER" id="PTHR43617">
    <property type="entry name" value="L-AMINO ACID N-ACETYLTRANSFERASE"/>
    <property type="match status" value="1"/>
</dbReference>
<evidence type="ECO:0000313" key="2">
    <source>
        <dbReference type="EMBL" id="ALS01612.1"/>
    </source>
</evidence>
<feature type="domain" description="N-acetyltransferase" evidence="1">
    <location>
        <begin position="1"/>
        <end position="169"/>
    </location>
</feature>
<dbReference type="InterPro" id="IPR016181">
    <property type="entry name" value="Acyl_CoA_acyltransferase"/>
</dbReference>
<dbReference type="GO" id="GO:0016747">
    <property type="term" value="F:acyltransferase activity, transferring groups other than amino-acyl groups"/>
    <property type="evidence" value="ECO:0007669"/>
    <property type="project" value="InterPro"/>
</dbReference>
<dbReference type="InterPro" id="IPR050276">
    <property type="entry name" value="MshD_Acetyltransferase"/>
</dbReference>
<dbReference type="Proteomes" id="UP000065511">
    <property type="component" value="Chromosome"/>
</dbReference>
<evidence type="ECO:0000259" key="1">
    <source>
        <dbReference type="PROSITE" id="PS51186"/>
    </source>
</evidence>
<dbReference type="RefSeq" id="WP_071879362.1">
    <property type="nucleotide sequence ID" value="NZ_JXLC01000041.1"/>
</dbReference>
<dbReference type="AlphaFoldDB" id="A0A0S3KBH5"/>
<proteinExistence type="predicted"/>
<evidence type="ECO:0000313" key="4">
    <source>
        <dbReference type="Proteomes" id="UP000065511"/>
    </source>
</evidence>